<feature type="transmembrane region" description="Helical" evidence="8">
    <location>
        <begin position="134"/>
        <end position="153"/>
    </location>
</feature>
<feature type="transmembrane region" description="Helical" evidence="8">
    <location>
        <begin position="68"/>
        <end position="88"/>
    </location>
</feature>
<feature type="transmembrane region" description="Helical" evidence="8">
    <location>
        <begin position="12"/>
        <end position="30"/>
    </location>
</feature>
<evidence type="ECO:0000256" key="3">
    <source>
        <dbReference type="ARBA" id="ARBA00022475"/>
    </source>
</evidence>
<dbReference type="GO" id="GO:0030395">
    <property type="term" value="F:lactose binding"/>
    <property type="evidence" value="ECO:0007669"/>
    <property type="project" value="TreeGrafter"/>
</dbReference>
<keyword evidence="2" id="KW-0813">Transport</keyword>
<evidence type="ECO:0000256" key="8">
    <source>
        <dbReference type="SAM" id="Phobius"/>
    </source>
</evidence>
<name>A0AA96LCT6_9BACL</name>
<dbReference type="Proteomes" id="UP001305702">
    <property type="component" value="Chromosome"/>
</dbReference>
<feature type="transmembrane region" description="Helical" evidence="8">
    <location>
        <begin position="42"/>
        <end position="61"/>
    </location>
</feature>
<dbReference type="KEGG" id="paun:MJA45_19270"/>
<proteinExistence type="predicted"/>
<organism evidence="10 11">
    <name type="scientific">Paenibacillus aurantius</name>
    <dbReference type="NCBI Taxonomy" id="2918900"/>
    <lineage>
        <taxon>Bacteria</taxon>
        <taxon>Bacillati</taxon>
        <taxon>Bacillota</taxon>
        <taxon>Bacilli</taxon>
        <taxon>Bacillales</taxon>
        <taxon>Paenibacillaceae</taxon>
        <taxon>Paenibacillus</taxon>
    </lineage>
</organism>
<gene>
    <name evidence="10" type="ORF">MJA45_19270</name>
</gene>
<keyword evidence="11" id="KW-1185">Reference proteome</keyword>
<feature type="transmembrane region" description="Helical" evidence="8">
    <location>
        <begin position="94"/>
        <end position="113"/>
    </location>
</feature>
<dbReference type="SUPFAM" id="SSF103473">
    <property type="entry name" value="MFS general substrate transporter"/>
    <property type="match status" value="1"/>
</dbReference>
<evidence type="ECO:0000313" key="10">
    <source>
        <dbReference type="EMBL" id="WNQ09751.1"/>
    </source>
</evidence>
<dbReference type="InterPro" id="IPR024989">
    <property type="entry name" value="MFS_assoc_dom"/>
</dbReference>
<dbReference type="InterPro" id="IPR026032">
    <property type="entry name" value="HcaT-like"/>
</dbReference>
<evidence type="ECO:0000313" key="11">
    <source>
        <dbReference type="Proteomes" id="UP001305702"/>
    </source>
</evidence>
<dbReference type="Pfam" id="PF12832">
    <property type="entry name" value="MFS_1_like"/>
    <property type="match status" value="1"/>
</dbReference>
<keyword evidence="4" id="KW-0997">Cell inner membrane</keyword>
<keyword evidence="6 8" id="KW-1133">Transmembrane helix</keyword>
<dbReference type="PIRSF" id="PIRSF004925">
    <property type="entry name" value="HcaT"/>
    <property type="match status" value="1"/>
</dbReference>
<feature type="transmembrane region" description="Helical" evidence="8">
    <location>
        <begin position="290"/>
        <end position="313"/>
    </location>
</feature>
<dbReference type="EMBL" id="CP130318">
    <property type="protein sequence ID" value="WNQ09751.1"/>
    <property type="molecule type" value="Genomic_DNA"/>
</dbReference>
<dbReference type="RefSeq" id="WP_315603525.1">
    <property type="nucleotide sequence ID" value="NZ_CP130318.1"/>
</dbReference>
<feature type="transmembrane region" description="Helical" evidence="8">
    <location>
        <begin position="237"/>
        <end position="257"/>
    </location>
</feature>
<dbReference type="PANTHER" id="PTHR23522:SF10">
    <property type="entry name" value="3-PHENYLPROPIONIC ACID TRANSPORTER-RELATED"/>
    <property type="match status" value="1"/>
</dbReference>
<feature type="domain" description="Major facilitator superfamily (MFS) profile" evidence="9">
    <location>
        <begin position="200"/>
        <end position="381"/>
    </location>
</feature>
<evidence type="ECO:0000259" key="9">
    <source>
        <dbReference type="PROSITE" id="PS50850"/>
    </source>
</evidence>
<dbReference type="PROSITE" id="PS50850">
    <property type="entry name" value="MFS"/>
    <property type="match status" value="1"/>
</dbReference>
<keyword evidence="7 8" id="KW-0472">Membrane</keyword>
<dbReference type="GO" id="GO:0015528">
    <property type="term" value="F:lactose:proton symporter activity"/>
    <property type="evidence" value="ECO:0007669"/>
    <property type="project" value="TreeGrafter"/>
</dbReference>
<feature type="transmembrane region" description="Helical" evidence="8">
    <location>
        <begin position="264"/>
        <end position="284"/>
    </location>
</feature>
<comment type="subcellular location">
    <subcellularLocation>
        <location evidence="1">Cell inner membrane</location>
        <topology evidence="1">Multi-pass membrane protein</topology>
    </subcellularLocation>
</comment>
<reference evidence="10 11" key="1">
    <citation type="submission" date="2022-02" db="EMBL/GenBank/DDBJ databases">
        <title>Paenibacillus sp. MBLB1776 Whole Genome Shotgun Sequencing.</title>
        <authorList>
            <person name="Hwang C.Y."/>
            <person name="Cho E.-S."/>
            <person name="Seo M.-J."/>
        </authorList>
    </citation>
    <scope>NUCLEOTIDE SEQUENCE [LARGE SCALE GENOMIC DNA]</scope>
    <source>
        <strain evidence="10 11">MBLB1776</strain>
    </source>
</reference>
<dbReference type="GO" id="GO:0005886">
    <property type="term" value="C:plasma membrane"/>
    <property type="evidence" value="ECO:0007669"/>
    <property type="project" value="UniProtKB-SubCell"/>
</dbReference>
<feature type="transmembrane region" description="Helical" evidence="8">
    <location>
        <begin position="354"/>
        <end position="373"/>
    </location>
</feature>
<evidence type="ECO:0000256" key="1">
    <source>
        <dbReference type="ARBA" id="ARBA00004429"/>
    </source>
</evidence>
<feature type="transmembrane region" description="Helical" evidence="8">
    <location>
        <begin position="159"/>
        <end position="177"/>
    </location>
</feature>
<dbReference type="AlphaFoldDB" id="A0AA96LCT6"/>
<feature type="transmembrane region" description="Helical" evidence="8">
    <location>
        <begin position="325"/>
        <end position="348"/>
    </location>
</feature>
<evidence type="ECO:0000256" key="6">
    <source>
        <dbReference type="ARBA" id="ARBA00022989"/>
    </source>
</evidence>
<evidence type="ECO:0000256" key="7">
    <source>
        <dbReference type="ARBA" id="ARBA00023136"/>
    </source>
</evidence>
<evidence type="ECO:0000256" key="2">
    <source>
        <dbReference type="ARBA" id="ARBA00022448"/>
    </source>
</evidence>
<dbReference type="PANTHER" id="PTHR23522">
    <property type="entry name" value="BLL5896 PROTEIN"/>
    <property type="match status" value="1"/>
</dbReference>
<protein>
    <submittedName>
        <fullName evidence="10">MFS transporter</fullName>
    </submittedName>
</protein>
<keyword evidence="3" id="KW-1003">Cell membrane</keyword>
<evidence type="ECO:0000256" key="4">
    <source>
        <dbReference type="ARBA" id="ARBA00022519"/>
    </source>
</evidence>
<dbReference type="InterPro" id="IPR020846">
    <property type="entry name" value="MFS_dom"/>
</dbReference>
<sequence length="381" mass="42733">MNNQTHLLRGLNFFFFATQSILLPLLPLYFALRGFTNQEIGLFMMIGPFVAVFAQPMWGYLSDRLQSIKWIIFTLWSLTIASSFGLFFAAGYSATLLFVLLLYFFMLPATPLLDSLNIRMAMERGLSYGSIRMWGSVGFLLLAAGTGSLLPLFGGVANIGVMYWLLWIVPMILMLFLKDKPAAGPRLTWASMKAVFHNRTFLWFLVMVFLITIPHRMNDALFGLYLQSLGASPGMISLAWALAAAGEIPTFALLGRYMNRYHELAVLGLVSVLYTIRWLLYAYIHDPWVLVFLQLTHSVTYAVFWLVAVQYAVRLIPEELRSTGQALLSAVFLGLAGITGGFVGGWFQDEYGGTGMYLFGTVLTAISAVLFLVTHARQRKR</sequence>
<feature type="transmembrane region" description="Helical" evidence="8">
    <location>
        <begin position="198"/>
        <end position="217"/>
    </location>
</feature>
<dbReference type="Gene3D" id="1.20.1250.20">
    <property type="entry name" value="MFS general substrate transporter like domains"/>
    <property type="match status" value="2"/>
</dbReference>
<accession>A0AA96LCT6</accession>
<keyword evidence="5 8" id="KW-0812">Transmembrane</keyword>
<dbReference type="InterPro" id="IPR036259">
    <property type="entry name" value="MFS_trans_sf"/>
</dbReference>
<evidence type="ECO:0000256" key="5">
    <source>
        <dbReference type="ARBA" id="ARBA00022692"/>
    </source>
</evidence>